<keyword evidence="2" id="KW-1185">Reference proteome</keyword>
<proteinExistence type="predicted"/>
<comment type="caution">
    <text evidence="1">The sequence shown here is derived from an EMBL/GenBank/DDBJ whole genome shotgun (WGS) entry which is preliminary data.</text>
</comment>
<evidence type="ECO:0000313" key="2">
    <source>
        <dbReference type="Proteomes" id="UP000295198"/>
    </source>
</evidence>
<dbReference type="EMBL" id="SDKM01000021">
    <property type="protein sequence ID" value="RYP84740.1"/>
    <property type="molecule type" value="Genomic_DNA"/>
</dbReference>
<reference evidence="1 2" key="1">
    <citation type="submission" date="2019-01" db="EMBL/GenBank/DDBJ databases">
        <title>Nocardioides guangzhouensis sp. nov., an actinobacterium isolated from soil.</title>
        <authorList>
            <person name="Fu Y."/>
            <person name="Cai Y."/>
            <person name="Lin Z."/>
            <person name="Chen P."/>
        </authorList>
    </citation>
    <scope>NUCLEOTIDE SEQUENCE [LARGE SCALE GENOMIC DNA]</scope>
    <source>
        <strain evidence="1 2">130</strain>
    </source>
</reference>
<dbReference type="RefSeq" id="WP_134718537.1">
    <property type="nucleotide sequence ID" value="NZ_SDKM01000021.1"/>
</dbReference>
<evidence type="ECO:0000313" key="1">
    <source>
        <dbReference type="EMBL" id="RYP84740.1"/>
    </source>
</evidence>
<dbReference type="Proteomes" id="UP000295198">
    <property type="component" value="Unassembled WGS sequence"/>
</dbReference>
<sequence>MTQSIVVAVDESGADAERLEELSLQLREELLGTDAEDVARLVEGEAPPGTRALDVAAAGALVVTVASTVGSIASVVEVVRRWLTRAGGDGRTVEMTIGANHLKLSGGPREEQARLIEAFLQAAGQPPV</sequence>
<dbReference type="OrthoDB" id="4557965at2"/>
<protein>
    <submittedName>
        <fullName evidence="1">Uncharacterized protein</fullName>
    </submittedName>
</protein>
<organism evidence="1 2">
    <name type="scientific">Nocardioides guangzhouensis</name>
    <dbReference type="NCBI Taxonomy" id="2497878"/>
    <lineage>
        <taxon>Bacteria</taxon>
        <taxon>Bacillati</taxon>
        <taxon>Actinomycetota</taxon>
        <taxon>Actinomycetes</taxon>
        <taxon>Propionibacteriales</taxon>
        <taxon>Nocardioidaceae</taxon>
        <taxon>Nocardioides</taxon>
    </lineage>
</organism>
<name>A0A4Q4Z9X9_9ACTN</name>
<accession>A0A4Q4Z9X9</accession>
<dbReference type="AlphaFoldDB" id="A0A4Q4Z9X9"/>
<gene>
    <name evidence="1" type="ORF">EKO23_14580</name>
</gene>